<feature type="compositionally biased region" description="Polar residues" evidence="2">
    <location>
        <begin position="236"/>
        <end position="250"/>
    </location>
</feature>
<accession>J3P486</accession>
<gene>
    <name evidence="4" type="primary">20348780</name>
    <name evidence="3" type="ORF">GGTG_08322</name>
</gene>
<dbReference type="HOGENOM" id="CLU_331501_0_0_1"/>
<reference evidence="3" key="2">
    <citation type="submission" date="2010-07" db="EMBL/GenBank/DDBJ databases">
        <authorList>
            <consortium name="The Broad Institute Genome Sequencing Platform"/>
            <consortium name="Broad Institute Genome Sequencing Center for Infectious Disease"/>
            <person name="Ma L.-J."/>
            <person name="Dead R."/>
            <person name="Young S."/>
            <person name="Zeng Q."/>
            <person name="Koehrsen M."/>
            <person name="Alvarado L."/>
            <person name="Berlin A."/>
            <person name="Chapman S.B."/>
            <person name="Chen Z."/>
            <person name="Freedman E."/>
            <person name="Gellesch M."/>
            <person name="Goldberg J."/>
            <person name="Griggs A."/>
            <person name="Gujja S."/>
            <person name="Heilman E.R."/>
            <person name="Heiman D."/>
            <person name="Hepburn T."/>
            <person name="Howarth C."/>
            <person name="Jen D."/>
            <person name="Larson L."/>
            <person name="Mehta T."/>
            <person name="Neiman D."/>
            <person name="Pearson M."/>
            <person name="Roberts A."/>
            <person name="Saif S."/>
            <person name="Shea T."/>
            <person name="Shenoy N."/>
            <person name="Sisk P."/>
            <person name="Stolte C."/>
            <person name="Sykes S."/>
            <person name="Walk T."/>
            <person name="White J."/>
            <person name="Yandava C."/>
            <person name="Haas B."/>
            <person name="Nusbaum C."/>
            <person name="Birren B."/>
        </authorList>
    </citation>
    <scope>NUCLEOTIDE SEQUENCE</scope>
    <source>
        <strain evidence="3">R3-111a-1</strain>
    </source>
</reference>
<organism evidence="3">
    <name type="scientific">Gaeumannomyces tritici (strain R3-111a-1)</name>
    <name type="common">Wheat and barley take-all root rot fungus</name>
    <name type="synonym">Gaeumannomyces graminis var. tritici</name>
    <dbReference type="NCBI Taxonomy" id="644352"/>
    <lineage>
        <taxon>Eukaryota</taxon>
        <taxon>Fungi</taxon>
        <taxon>Dikarya</taxon>
        <taxon>Ascomycota</taxon>
        <taxon>Pezizomycotina</taxon>
        <taxon>Sordariomycetes</taxon>
        <taxon>Sordariomycetidae</taxon>
        <taxon>Magnaporthales</taxon>
        <taxon>Magnaporthaceae</taxon>
        <taxon>Gaeumannomyces</taxon>
    </lineage>
</organism>
<dbReference type="AlphaFoldDB" id="J3P486"/>
<reference evidence="4" key="4">
    <citation type="journal article" date="2015" name="G3 (Bethesda)">
        <title>Genome sequences of three phytopathogenic species of the Magnaporthaceae family of fungi.</title>
        <authorList>
            <person name="Okagaki L.H."/>
            <person name="Nunes C.C."/>
            <person name="Sailsbery J."/>
            <person name="Clay B."/>
            <person name="Brown D."/>
            <person name="John T."/>
            <person name="Oh Y."/>
            <person name="Young N."/>
            <person name="Fitzgerald M."/>
            <person name="Haas B.J."/>
            <person name="Zeng Q."/>
            <person name="Young S."/>
            <person name="Adiconis X."/>
            <person name="Fan L."/>
            <person name="Levin J.Z."/>
            <person name="Mitchell T.K."/>
            <person name="Okubara P.A."/>
            <person name="Farman M.L."/>
            <person name="Kohn L.M."/>
            <person name="Birren B."/>
            <person name="Ma L.-J."/>
            <person name="Dean R.A."/>
        </authorList>
    </citation>
    <scope>NUCLEOTIDE SEQUENCE</scope>
    <source>
        <strain evidence="4">R3-111a-1</strain>
    </source>
</reference>
<feature type="compositionally biased region" description="Polar residues" evidence="2">
    <location>
        <begin position="157"/>
        <end position="166"/>
    </location>
</feature>
<evidence type="ECO:0000256" key="1">
    <source>
        <dbReference type="SAM" id="Coils"/>
    </source>
</evidence>
<feature type="coiled-coil region" evidence="1">
    <location>
        <begin position="354"/>
        <end position="413"/>
    </location>
</feature>
<dbReference type="OrthoDB" id="76453at2759"/>
<reference evidence="5" key="1">
    <citation type="submission" date="2010-07" db="EMBL/GenBank/DDBJ databases">
        <title>The genome sequence of Gaeumannomyces graminis var. tritici strain R3-111a-1.</title>
        <authorList>
            <consortium name="The Broad Institute Genome Sequencing Platform"/>
            <person name="Ma L.-J."/>
            <person name="Dead R."/>
            <person name="Young S."/>
            <person name="Zeng Q."/>
            <person name="Koehrsen M."/>
            <person name="Alvarado L."/>
            <person name="Berlin A."/>
            <person name="Chapman S.B."/>
            <person name="Chen Z."/>
            <person name="Freedman E."/>
            <person name="Gellesch M."/>
            <person name="Goldberg J."/>
            <person name="Griggs A."/>
            <person name="Gujja S."/>
            <person name="Heilman E.R."/>
            <person name="Heiman D."/>
            <person name="Hepburn T."/>
            <person name="Howarth C."/>
            <person name="Jen D."/>
            <person name="Larson L."/>
            <person name="Mehta T."/>
            <person name="Neiman D."/>
            <person name="Pearson M."/>
            <person name="Roberts A."/>
            <person name="Saif S."/>
            <person name="Shea T."/>
            <person name="Shenoy N."/>
            <person name="Sisk P."/>
            <person name="Stolte C."/>
            <person name="Sykes S."/>
            <person name="Walk T."/>
            <person name="White J."/>
            <person name="Yandava C."/>
            <person name="Haas B."/>
            <person name="Nusbaum C."/>
            <person name="Birren B."/>
        </authorList>
    </citation>
    <scope>NUCLEOTIDE SEQUENCE [LARGE SCALE GENOMIC DNA]</scope>
    <source>
        <strain evidence="5">R3-111a-1</strain>
    </source>
</reference>
<evidence type="ECO:0000313" key="4">
    <source>
        <dbReference type="EnsemblFungi" id="EJT74482"/>
    </source>
</evidence>
<feature type="region of interest" description="Disordered" evidence="2">
    <location>
        <begin position="628"/>
        <end position="769"/>
    </location>
</feature>
<name>J3P486_GAET3</name>
<evidence type="ECO:0000256" key="2">
    <source>
        <dbReference type="SAM" id="MobiDB-lite"/>
    </source>
</evidence>
<keyword evidence="1" id="KW-0175">Coiled coil</keyword>
<feature type="compositionally biased region" description="Basic and acidic residues" evidence="2">
    <location>
        <begin position="94"/>
        <end position="104"/>
    </location>
</feature>
<dbReference type="GeneID" id="20348780"/>
<keyword evidence="5" id="KW-1185">Reference proteome</keyword>
<feature type="region of interest" description="Disordered" evidence="2">
    <location>
        <begin position="89"/>
        <end position="136"/>
    </location>
</feature>
<reference evidence="3" key="3">
    <citation type="submission" date="2010-09" db="EMBL/GenBank/DDBJ databases">
        <title>Annotation of Gaeumannomyces graminis var. tritici R3-111a-1.</title>
        <authorList>
            <consortium name="The Broad Institute Genome Sequencing Platform"/>
            <person name="Ma L.-J."/>
            <person name="Dead R."/>
            <person name="Young S.K."/>
            <person name="Zeng Q."/>
            <person name="Gargeya S."/>
            <person name="Fitzgerald M."/>
            <person name="Haas B."/>
            <person name="Abouelleil A."/>
            <person name="Alvarado L."/>
            <person name="Arachchi H.M."/>
            <person name="Berlin A."/>
            <person name="Brown A."/>
            <person name="Chapman S.B."/>
            <person name="Chen Z."/>
            <person name="Dunbar C."/>
            <person name="Freedman E."/>
            <person name="Gearin G."/>
            <person name="Gellesch M."/>
            <person name="Goldberg J."/>
            <person name="Griggs A."/>
            <person name="Gujja S."/>
            <person name="Heiman D."/>
            <person name="Howarth C."/>
            <person name="Larson L."/>
            <person name="Lui A."/>
            <person name="MacDonald P.J.P."/>
            <person name="Mehta T."/>
            <person name="Montmayeur A."/>
            <person name="Murphy C."/>
            <person name="Neiman D."/>
            <person name="Pearson M."/>
            <person name="Priest M."/>
            <person name="Roberts A."/>
            <person name="Saif S."/>
            <person name="Shea T."/>
            <person name="Shenoy N."/>
            <person name="Sisk P."/>
            <person name="Stolte C."/>
            <person name="Sykes S."/>
            <person name="Yandava C."/>
            <person name="Wortman J."/>
            <person name="Nusbaum C."/>
            <person name="Birren B."/>
        </authorList>
    </citation>
    <scope>NUCLEOTIDE SEQUENCE</scope>
    <source>
        <strain evidence="3">R3-111a-1</strain>
    </source>
</reference>
<reference evidence="4" key="5">
    <citation type="submission" date="2018-04" db="UniProtKB">
        <authorList>
            <consortium name="EnsemblFungi"/>
        </authorList>
    </citation>
    <scope>IDENTIFICATION</scope>
    <source>
        <strain evidence="4">R3-111a-1</strain>
    </source>
</reference>
<sequence>MSAASSTGSADGTTGLSAIQLGEAATTGDWSALFNRAVPDAESSGIYHSRQAREQSPTYQARVARAGAALAQRFNEVTGAPLADVTISTVSSHPEGRDRFRTYDPFRSLASQEDRQPPQQRRARPREIPREPVIAADDPVFEQFLKKYQEVYGGDSSEASQDNTRASVAARPSVPQAPQRVERSREDVSRALSRSSRSSVASRTSARRVVAGTHRSPAAPSSVPSHVPIGGPSVNRPDQTANKPTSTSGPSAPRSGQDATEPTSSISLTDFRHLHALMDGSLDFKFLESGRICFTKPRPPFHAYLKDCGDHENDDSVFSTSTTNDEKQILVTMAKIRDEVRTLFDHDTMLHAEATKLHEEIARLAAEINHLKSTRKRADSGVASDSDRSSKNVKVLEQELGELRVRHDQESKKTSVLEQHISTLDKHIDGLETLHEQECQKTKMLEKQVETLYEENITIQTLHQKECKKTHDLQKQIGVLQEQHMSVQTFHEKEHKMTHDLQKQIAVLEEHNTTIQTLHQKECKKTHDLQKQIGVLQEQNINIQALHKEERKRTLDLQKKSAVLEEQNIAIQTLHEKECKKIHDLQQQIGVLQEQNITIQTLHKEERKRTLDLQKKIGILQEQNVDIQTRQQASKKSHELQEQASKAPAAMPTAASTATAPTSTTSGTATMPIASSTAAAPTSTTSRTATSSASRIITSTASKTTTTRTTSRVASGSSSGSAYSSARSGSRATGVRDLDKIRVSIRRPAPLSREMQDREDDTTTDPRESADKNIAIVFRQVSREAKEASDRLVELIDEQSQNDPSISKRQGDALAREIKNVSELYQMKRRQVYRLRQTYSGLEKLGGVSDMNDFDVTVDSLGGI</sequence>
<dbReference type="Proteomes" id="UP000006039">
    <property type="component" value="Unassembled WGS sequence"/>
</dbReference>
<dbReference type="VEuPathDB" id="FungiDB:GGTG_08322"/>
<proteinExistence type="predicted"/>
<evidence type="ECO:0000313" key="5">
    <source>
        <dbReference type="Proteomes" id="UP000006039"/>
    </source>
</evidence>
<dbReference type="EnsemblFungi" id="EJT74482">
    <property type="protein sequence ID" value="EJT74482"/>
    <property type="gene ID" value="GGTG_08322"/>
</dbReference>
<evidence type="ECO:0000313" key="3">
    <source>
        <dbReference type="EMBL" id="EJT74482.1"/>
    </source>
</evidence>
<feature type="compositionally biased region" description="Low complexity" evidence="2">
    <location>
        <begin position="190"/>
        <end position="228"/>
    </location>
</feature>
<dbReference type="eggNOG" id="ENOG502RN36">
    <property type="taxonomic scope" value="Eukaryota"/>
</dbReference>
<feature type="compositionally biased region" description="Basic and acidic residues" evidence="2">
    <location>
        <begin position="180"/>
        <end position="189"/>
    </location>
</feature>
<dbReference type="RefSeq" id="XP_009224426.1">
    <property type="nucleotide sequence ID" value="XM_009226162.1"/>
</dbReference>
<protein>
    <submittedName>
        <fullName evidence="3 4">Uncharacterized protein</fullName>
    </submittedName>
</protein>
<feature type="compositionally biased region" description="Low complexity" evidence="2">
    <location>
        <begin position="644"/>
        <end position="733"/>
    </location>
</feature>
<dbReference type="EMBL" id="GL385398">
    <property type="protein sequence ID" value="EJT74482.1"/>
    <property type="molecule type" value="Genomic_DNA"/>
</dbReference>
<feature type="region of interest" description="Disordered" evidence="2">
    <location>
        <begin position="153"/>
        <end position="263"/>
    </location>
</feature>
<dbReference type="STRING" id="644352.J3P486"/>